<reference evidence="1" key="1">
    <citation type="journal article" date="2014" name="Int. J. Syst. Evol. Microbiol.">
        <title>Complete genome sequence of Corynebacterium casei LMG S-19264T (=DSM 44701T), isolated from a smear-ripened cheese.</title>
        <authorList>
            <consortium name="US DOE Joint Genome Institute (JGI-PGF)"/>
            <person name="Walter F."/>
            <person name="Albersmeier A."/>
            <person name="Kalinowski J."/>
            <person name="Ruckert C."/>
        </authorList>
    </citation>
    <scope>NUCLEOTIDE SEQUENCE</scope>
    <source>
        <strain evidence="1">JCM 4122</strain>
    </source>
</reference>
<organism evidence="1 2">
    <name type="scientific">Streptomyces filamentosus</name>
    <name type="common">Streptomyces roseosporus</name>
    <dbReference type="NCBI Taxonomy" id="67294"/>
    <lineage>
        <taxon>Bacteria</taxon>
        <taxon>Bacillati</taxon>
        <taxon>Actinomycetota</taxon>
        <taxon>Actinomycetes</taxon>
        <taxon>Kitasatosporales</taxon>
        <taxon>Streptomycetaceae</taxon>
        <taxon>Streptomyces</taxon>
    </lineage>
</organism>
<proteinExistence type="predicted"/>
<accession>A0A919BBC5</accession>
<dbReference type="Proteomes" id="UP000632849">
    <property type="component" value="Unassembled WGS sequence"/>
</dbReference>
<dbReference type="RefSeq" id="WP_190040378.1">
    <property type="nucleotide sequence ID" value="NZ_BNBE01000001.1"/>
</dbReference>
<protein>
    <submittedName>
        <fullName evidence="1">Uncharacterized protein</fullName>
    </submittedName>
</protein>
<evidence type="ECO:0000313" key="1">
    <source>
        <dbReference type="EMBL" id="GHF76878.1"/>
    </source>
</evidence>
<sequence>MPAPSAEPSDMDDWRTERRDEAVAAFDGQIPALYRQQIDLHPAVAAWADRTADAPVSLFLWGPLGVGKTHSAWQATRRWIAALYPLHDHGRPCGGGRVPQSRAVDDVLETL</sequence>
<name>A0A919BBC5_STRFL</name>
<evidence type="ECO:0000313" key="2">
    <source>
        <dbReference type="Proteomes" id="UP000632849"/>
    </source>
</evidence>
<dbReference type="AlphaFoldDB" id="A0A919BBC5"/>
<comment type="caution">
    <text evidence="1">The sequence shown here is derived from an EMBL/GenBank/DDBJ whole genome shotgun (WGS) entry which is preliminary data.</text>
</comment>
<dbReference type="EMBL" id="BNBE01000001">
    <property type="protein sequence ID" value="GHF76878.1"/>
    <property type="molecule type" value="Genomic_DNA"/>
</dbReference>
<reference evidence="1" key="2">
    <citation type="submission" date="2020-09" db="EMBL/GenBank/DDBJ databases">
        <authorList>
            <person name="Sun Q."/>
            <person name="Ohkuma M."/>
        </authorList>
    </citation>
    <scope>NUCLEOTIDE SEQUENCE</scope>
    <source>
        <strain evidence="1">JCM 4122</strain>
    </source>
</reference>
<keyword evidence="2" id="KW-1185">Reference proteome</keyword>
<gene>
    <name evidence="1" type="ORF">GCM10017667_00020</name>
</gene>